<dbReference type="PANTHER" id="PTHR28511:SF1">
    <property type="entry name" value="ENDONUCLEASE V"/>
    <property type="match status" value="1"/>
</dbReference>
<feature type="repeat" description="RCC1" evidence="6">
    <location>
        <begin position="528"/>
        <end position="585"/>
    </location>
</feature>
<feature type="region of interest" description="Disordered" evidence="8">
    <location>
        <begin position="887"/>
        <end position="936"/>
    </location>
</feature>
<feature type="region of interest" description="Disordered" evidence="8">
    <location>
        <begin position="990"/>
        <end position="1017"/>
    </location>
</feature>
<dbReference type="PROSITE" id="PS50012">
    <property type="entry name" value="RCC1_3"/>
    <property type="match status" value="2"/>
</dbReference>
<evidence type="ECO:0000256" key="5">
    <source>
        <dbReference type="ARBA" id="ARBA00022801"/>
    </source>
</evidence>
<feature type="coiled-coil region" evidence="7">
    <location>
        <begin position="341"/>
        <end position="410"/>
    </location>
</feature>
<dbReference type="Pfam" id="PF08287">
    <property type="entry name" value="DASH_Spc19"/>
    <property type="match status" value="1"/>
</dbReference>
<dbReference type="SUPFAM" id="SSF50985">
    <property type="entry name" value="RCC1/BLIP-II"/>
    <property type="match status" value="1"/>
</dbReference>
<dbReference type="Proteomes" id="UP000321518">
    <property type="component" value="Unassembled WGS sequence"/>
</dbReference>
<dbReference type="SUPFAM" id="SSF81383">
    <property type="entry name" value="F-box domain"/>
    <property type="match status" value="1"/>
</dbReference>
<dbReference type="InterPro" id="IPR009091">
    <property type="entry name" value="RCC1/BLIP-II"/>
</dbReference>
<sequence length="1017" mass="110584">MSPPSAKLVASWTAEQRRQASLAVFRDSDLPFSVPAAIAATLPSLYPDAPPVYREELNEIAFRRLEVVAGLDISFRDGSGDEGIAVLAVLSFPSLKLLRTLSRRVSLSSTPYIHSYLSFRESDTYISLLDELRASGGPEAQVLFVDGNGRWHPREAGSAVAVGVKSGLSTVGIAKEYHPLHASANPIDSSASPALFPSDYLSSQKCMRKACHVLLERRGDWIGLKPPAPGGDALPCTVKDLSASSRQEDECWGAALFSSPSRTAQNPLFVSPGHRLSLETCVKLVLLESAVGILHQGTMDLPRLAGIVQSRRMFDLVTEPEVFSAQRALANEMAPQVDELIRRAEDGLEGLKQKERTLRAKVEKRQAAASRSQAPITVDQSELDTLEQKLASLQQKKNRLGREVEALDERAAKATPDLVSLALTCRRWFDFITSEGGSCEILWQRKAVREMHFPAVVSGRRSGWYRLYARLASSSAYLWGQWEIARISSLRTRIVRDALTLPTRIALPSPPVSLAAGGWSFHALTADGQVVSWGQMSGLGIQTEDAALNSPNRVLKPTILPQMRDVGPVRQVEAGRGHVVMLAEDGKVWEMRTFGRVFEDHSAALTTGGDVFLWWQPALEVLSQAAAGAGEGSLESPTTEGVAFSLTLDTVKTPPLPSTTRSSDVKERLTLIACGEDFVVGLSNLSNVYFLDLSPVPPPRTQANPANNEDDDAQAGRTRLEQAFLQGERSWRLMRKFCDVDELARLEGFAKNGVAPGTRITHVSAHFRSFAAYSVPSSASPQGSIVLLGAKDWTETTEPRVIPGLQNIGVINVAHGDYHHVALTSNGRLFSWGAYSAGALGLGHPQLANTPLSLPPTGSELRASQPDVEERIRPHPMPRIIRDDQFNRTRGGFHGVRAPTPAARPPQPPERVEKPTRIRFAGEDDERNDETNQPRSSGKFVYAVTASGWHSGCLAVELSRSSASANGDSEPVIRPSSAVADQLAQLQQQAEEEQLNGSRSWMGRLAGGFRGGRDLQG</sequence>
<dbReference type="GO" id="GO:0005730">
    <property type="term" value="C:nucleolus"/>
    <property type="evidence" value="ECO:0007669"/>
    <property type="project" value="TreeGrafter"/>
</dbReference>
<evidence type="ECO:0000313" key="10">
    <source>
        <dbReference type="Proteomes" id="UP000321518"/>
    </source>
</evidence>
<dbReference type="EMBL" id="BJWK01000003">
    <property type="protein sequence ID" value="GEM07532.1"/>
    <property type="molecule type" value="Genomic_DNA"/>
</dbReference>
<proteinExistence type="predicted"/>
<evidence type="ECO:0000256" key="8">
    <source>
        <dbReference type="SAM" id="MobiDB-lite"/>
    </source>
</evidence>
<dbReference type="GO" id="GO:0008608">
    <property type="term" value="P:attachment of spindle microtubules to kinetochore"/>
    <property type="evidence" value="ECO:0007669"/>
    <property type="project" value="InterPro"/>
</dbReference>
<keyword evidence="5" id="KW-0378">Hydrolase</keyword>
<gene>
    <name evidence="9" type="ORF">Rt10032_c03g1549</name>
</gene>
<evidence type="ECO:0000256" key="6">
    <source>
        <dbReference type="PROSITE-ProRule" id="PRU00235"/>
    </source>
</evidence>
<comment type="caution">
    <text evidence="9">The sequence shown here is derived from an EMBL/GenBank/DDBJ whole genome shotgun (WGS) entry which is preliminary data.</text>
</comment>
<dbReference type="Pfam" id="PF04493">
    <property type="entry name" value="Endonuclease_5"/>
    <property type="match status" value="1"/>
</dbReference>
<name>A0A511KB25_RHOTO</name>
<dbReference type="Pfam" id="PF13540">
    <property type="entry name" value="RCC1_2"/>
    <property type="match status" value="1"/>
</dbReference>
<dbReference type="InterPro" id="IPR013251">
    <property type="entry name" value="DASH_Spc19"/>
</dbReference>
<feature type="compositionally biased region" description="Basic and acidic residues" evidence="8">
    <location>
        <begin position="910"/>
        <end position="922"/>
    </location>
</feature>
<evidence type="ECO:0000256" key="1">
    <source>
        <dbReference type="ARBA" id="ARBA00004496"/>
    </source>
</evidence>
<protein>
    <submittedName>
        <fullName evidence="9">Deoxyribonuclease V</fullName>
    </submittedName>
</protein>
<dbReference type="GO" id="GO:0005876">
    <property type="term" value="C:spindle microtubule"/>
    <property type="evidence" value="ECO:0007669"/>
    <property type="project" value="InterPro"/>
</dbReference>
<keyword evidence="7" id="KW-0175">Coiled coil</keyword>
<keyword evidence="4" id="KW-0255">Endonuclease</keyword>
<dbReference type="GO" id="GO:0005737">
    <property type="term" value="C:cytoplasm"/>
    <property type="evidence" value="ECO:0007669"/>
    <property type="project" value="UniProtKB-SubCell"/>
</dbReference>
<evidence type="ECO:0000256" key="3">
    <source>
        <dbReference type="ARBA" id="ARBA00022722"/>
    </source>
</evidence>
<dbReference type="GO" id="GO:0016891">
    <property type="term" value="F:RNA endonuclease activity producing 5'-phosphomonoesters, hydrolytic mechanism"/>
    <property type="evidence" value="ECO:0007669"/>
    <property type="project" value="TreeGrafter"/>
</dbReference>
<feature type="repeat" description="RCC1" evidence="6">
    <location>
        <begin position="783"/>
        <end position="826"/>
    </location>
</feature>
<dbReference type="Gene3D" id="3.30.2170.10">
    <property type="entry name" value="archaeoglobus fulgidus dsm 4304 superfamily"/>
    <property type="match status" value="1"/>
</dbReference>
<dbReference type="Gene3D" id="2.130.10.30">
    <property type="entry name" value="Regulator of chromosome condensation 1/beta-lactamase-inhibitor protein II"/>
    <property type="match status" value="2"/>
</dbReference>
<keyword evidence="2" id="KW-0963">Cytoplasm</keyword>
<dbReference type="PANTHER" id="PTHR28511">
    <property type="entry name" value="ENDONUCLEASE V"/>
    <property type="match status" value="1"/>
</dbReference>
<evidence type="ECO:0000313" key="9">
    <source>
        <dbReference type="EMBL" id="GEM07532.1"/>
    </source>
</evidence>
<dbReference type="AlphaFoldDB" id="A0A511KB25"/>
<evidence type="ECO:0000256" key="7">
    <source>
        <dbReference type="SAM" id="Coils"/>
    </source>
</evidence>
<keyword evidence="3" id="KW-0540">Nuclease</keyword>
<dbReference type="InterPro" id="IPR036047">
    <property type="entry name" value="F-box-like_dom_sf"/>
</dbReference>
<dbReference type="GO" id="GO:0006281">
    <property type="term" value="P:DNA repair"/>
    <property type="evidence" value="ECO:0007669"/>
    <property type="project" value="InterPro"/>
</dbReference>
<dbReference type="OrthoDB" id="61110at2759"/>
<evidence type="ECO:0000256" key="4">
    <source>
        <dbReference type="ARBA" id="ARBA00022759"/>
    </source>
</evidence>
<reference evidence="9 10" key="1">
    <citation type="submission" date="2019-07" db="EMBL/GenBank/DDBJ databases">
        <title>Rhodotorula toruloides NBRC10032 genome sequencing.</title>
        <authorList>
            <person name="Shida Y."/>
            <person name="Takaku H."/>
            <person name="Ogasawara W."/>
            <person name="Mori K."/>
        </authorList>
    </citation>
    <scope>NUCLEOTIDE SEQUENCE [LARGE SCALE GENOMIC DNA]</scope>
    <source>
        <strain evidence="9 10">NBRC10032</strain>
    </source>
</reference>
<dbReference type="InterPro" id="IPR000408">
    <property type="entry name" value="Reg_chr_condens"/>
</dbReference>
<accession>A0A511KB25</accession>
<comment type="subcellular location">
    <subcellularLocation>
        <location evidence="1">Cytoplasm</location>
    </subcellularLocation>
</comment>
<dbReference type="InterPro" id="IPR007581">
    <property type="entry name" value="Endonuclease-V"/>
</dbReference>
<organism evidence="9 10">
    <name type="scientific">Rhodotorula toruloides</name>
    <name type="common">Yeast</name>
    <name type="synonym">Rhodosporidium toruloides</name>
    <dbReference type="NCBI Taxonomy" id="5286"/>
    <lineage>
        <taxon>Eukaryota</taxon>
        <taxon>Fungi</taxon>
        <taxon>Dikarya</taxon>
        <taxon>Basidiomycota</taxon>
        <taxon>Pucciniomycotina</taxon>
        <taxon>Microbotryomycetes</taxon>
        <taxon>Sporidiobolales</taxon>
        <taxon>Sporidiobolaceae</taxon>
        <taxon>Rhodotorula</taxon>
    </lineage>
</organism>
<evidence type="ECO:0000256" key="2">
    <source>
        <dbReference type="ARBA" id="ARBA00022490"/>
    </source>
</evidence>
<dbReference type="GO" id="GO:0003727">
    <property type="term" value="F:single-stranded RNA binding"/>
    <property type="evidence" value="ECO:0007669"/>
    <property type="project" value="TreeGrafter"/>
</dbReference>
<dbReference type="GO" id="GO:0042729">
    <property type="term" value="C:DASH complex"/>
    <property type="evidence" value="ECO:0007669"/>
    <property type="project" value="InterPro"/>
</dbReference>